<reference evidence="1 3" key="1">
    <citation type="journal article" date="2020" name="Access Microbiol">
        <title>Isolation and genome sequencing of Staphylococcus schleiferi subspecies coagulans from Antarctic seals.</title>
        <authorList>
            <person name="Foster G."/>
            <person name="Robb A."/>
            <person name="Paterson G.K."/>
        </authorList>
    </citation>
    <scope>NUCLEOTIDE SEQUENCE [LARGE SCALE GENOMIC DNA]</scope>
    <source>
        <strain evidence="1 3">M615/02/4</strain>
    </source>
</reference>
<evidence type="ECO:0000313" key="1">
    <source>
        <dbReference type="EMBL" id="MBA8777143.1"/>
    </source>
</evidence>
<dbReference type="RefSeq" id="WP_164905407.1">
    <property type="nucleotide sequence ID" value="NZ_CP092965.1"/>
</dbReference>
<dbReference type="NCBIfam" id="NF040845">
    <property type="entry name" value="lmo0850_fam"/>
    <property type="match status" value="1"/>
</dbReference>
<evidence type="ECO:0000313" key="4">
    <source>
        <dbReference type="Proteomes" id="UP001255050"/>
    </source>
</evidence>
<reference evidence="2 4" key="2">
    <citation type="submission" date="2023-08" db="EMBL/GenBank/DDBJ databases">
        <title>Whole genome sequencing of Staphylococcus coagulans NN-2474.</title>
        <authorList>
            <person name="Kropotov V.S."/>
            <person name="Boriskina E.V."/>
            <person name="Gordinskaya N.A."/>
            <person name="Shkurkina I.S."/>
            <person name="Kryazhev D.V."/>
            <person name="Alekseeva A.E."/>
            <person name="Makhova M.A."/>
        </authorList>
    </citation>
    <scope>NUCLEOTIDE SEQUENCE [LARGE SCALE GENOMIC DNA]</scope>
    <source>
        <strain evidence="2 4">NN-2474</strain>
    </source>
</reference>
<protein>
    <submittedName>
        <fullName evidence="2">Lmo0850 family protein</fullName>
    </submittedName>
</protein>
<name>A0A9X1DV01_9STAP</name>
<sequence>MAKKNDKLQNVVQMLSSIGVKVKKTKSRFDIMRTLPNPKPATENINRIK</sequence>
<evidence type="ECO:0000313" key="3">
    <source>
        <dbReference type="Proteomes" id="UP000524893"/>
    </source>
</evidence>
<proteinExistence type="predicted"/>
<dbReference type="EMBL" id="JAVJGV010000040">
    <property type="protein sequence ID" value="MDR5603488.1"/>
    <property type="molecule type" value="Genomic_DNA"/>
</dbReference>
<gene>
    <name evidence="1" type="ORF">HR081_09665</name>
    <name evidence="2" type="ORF">RCO12_08570</name>
</gene>
<dbReference type="Proteomes" id="UP001255050">
    <property type="component" value="Unassembled WGS sequence"/>
</dbReference>
<dbReference type="EMBL" id="JABTCN010000035">
    <property type="protein sequence ID" value="MBA8777143.1"/>
    <property type="molecule type" value="Genomic_DNA"/>
</dbReference>
<comment type="caution">
    <text evidence="1">The sequence shown here is derived from an EMBL/GenBank/DDBJ whole genome shotgun (WGS) entry which is preliminary data.</text>
</comment>
<accession>A0A9X1DV01</accession>
<evidence type="ECO:0000313" key="2">
    <source>
        <dbReference type="EMBL" id="MDR5603488.1"/>
    </source>
</evidence>
<dbReference type="AlphaFoldDB" id="A0A9X1DV01"/>
<dbReference type="GeneID" id="72413874"/>
<organism evidence="1 3">
    <name type="scientific">Staphylococcus coagulans</name>
    <dbReference type="NCBI Taxonomy" id="74706"/>
    <lineage>
        <taxon>Bacteria</taxon>
        <taxon>Bacillati</taxon>
        <taxon>Bacillota</taxon>
        <taxon>Bacilli</taxon>
        <taxon>Bacillales</taxon>
        <taxon>Staphylococcaceae</taxon>
        <taxon>Staphylococcus</taxon>
    </lineage>
</organism>
<keyword evidence="4" id="KW-1185">Reference proteome</keyword>
<dbReference type="InterPro" id="IPR049839">
    <property type="entry name" value="Lmo0850-like"/>
</dbReference>
<dbReference type="Proteomes" id="UP000524893">
    <property type="component" value="Unassembled WGS sequence"/>
</dbReference>